<accession>C3XUE8</accession>
<sequence>MTTPGELSRIIRGNIYEYEKTRDEANDRQCLGYALAINGCGGEAADASPSLLLESHRTSKYLPSIGKGGEGSRQVKGIAQGHRLHDTFPGGVVRISGFIFEEIRGV</sequence>
<protein>
    <submittedName>
        <fullName evidence="1">Uncharacterized protein</fullName>
    </submittedName>
</protein>
<organism>
    <name type="scientific">Branchiostoma floridae</name>
    <name type="common">Florida lancelet</name>
    <name type="synonym">Amphioxus</name>
    <dbReference type="NCBI Taxonomy" id="7739"/>
    <lineage>
        <taxon>Eukaryota</taxon>
        <taxon>Metazoa</taxon>
        <taxon>Chordata</taxon>
        <taxon>Cephalochordata</taxon>
        <taxon>Leptocardii</taxon>
        <taxon>Amphioxiformes</taxon>
        <taxon>Branchiostomatidae</taxon>
        <taxon>Branchiostoma</taxon>
    </lineage>
</organism>
<dbReference type="AlphaFoldDB" id="C3XUE8"/>
<name>C3XUE8_BRAFL</name>
<proteinExistence type="predicted"/>
<dbReference type="EMBL" id="GG666464">
    <property type="protein sequence ID" value="EEN68522.1"/>
    <property type="molecule type" value="Genomic_DNA"/>
</dbReference>
<gene>
    <name evidence="1" type="ORF">BRAFLDRAFT_75365</name>
</gene>
<evidence type="ECO:0000313" key="1">
    <source>
        <dbReference type="EMBL" id="EEN68522.1"/>
    </source>
</evidence>
<reference evidence="1" key="1">
    <citation type="journal article" date="2008" name="Nature">
        <title>The amphioxus genome and the evolution of the chordate karyotype.</title>
        <authorList>
            <consortium name="US DOE Joint Genome Institute (JGI-PGF)"/>
            <person name="Putnam N.H."/>
            <person name="Butts T."/>
            <person name="Ferrier D.E.K."/>
            <person name="Furlong R.F."/>
            <person name="Hellsten U."/>
            <person name="Kawashima T."/>
            <person name="Robinson-Rechavi M."/>
            <person name="Shoguchi E."/>
            <person name="Terry A."/>
            <person name="Yu J.-K."/>
            <person name="Benito-Gutierrez E.L."/>
            <person name="Dubchak I."/>
            <person name="Garcia-Fernandez J."/>
            <person name="Gibson-Brown J.J."/>
            <person name="Grigoriev I.V."/>
            <person name="Horton A.C."/>
            <person name="de Jong P.J."/>
            <person name="Jurka J."/>
            <person name="Kapitonov V.V."/>
            <person name="Kohara Y."/>
            <person name="Kuroki Y."/>
            <person name="Lindquist E."/>
            <person name="Lucas S."/>
            <person name="Osoegawa K."/>
            <person name="Pennacchio L.A."/>
            <person name="Salamov A.A."/>
            <person name="Satou Y."/>
            <person name="Sauka-Spengler T."/>
            <person name="Schmutz J."/>
            <person name="Shin-I T."/>
            <person name="Toyoda A."/>
            <person name="Bronner-Fraser M."/>
            <person name="Fujiyama A."/>
            <person name="Holland L.Z."/>
            <person name="Holland P.W.H."/>
            <person name="Satoh N."/>
            <person name="Rokhsar D.S."/>
        </authorList>
    </citation>
    <scope>NUCLEOTIDE SEQUENCE [LARGE SCALE GENOMIC DNA]</scope>
    <source>
        <strain evidence="1">S238N-H82</strain>
        <tissue evidence="1">Testes</tissue>
    </source>
</reference>
<dbReference type="InParanoid" id="C3XUE8"/>